<reference evidence="2 3" key="1">
    <citation type="submission" date="2019-03" db="EMBL/GenBank/DDBJ databases">
        <title>Genomic Encyclopedia of Type Strains, Phase IV (KMG-IV): sequencing the most valuable type-strain genomes for metagenomic binning, comparative biology and taxonomic classification.</title>
        <authorList>
            <person name="Goeker M."/>
        </authorList>
    </citation>
    <scope>NUCLEOTIDE SEQUENCE [LARGE SCALE GENOMIC DNA]</scope>
    <source>
        <strain evidence="2 3">DSM 24830</strain>
    </source>
</reference>
<dbReference type="InterPro" id="IPR015946">
    <property type="entry name" value="KH_dom-like_a/b"/>
</dbReference>
<comment type="caution">
    <text evidence="2">The sequence shown here is derived from an EMBL/GenBank/DDBJ whole genome shotgun (WGS) entry which is preliminary data.</text>
</comment>
<feature type="chain" id="PRO_5020606595" evidence="1">
    <location>
        <begin position="24"/>
        <end position="430"/>
    </location>
</feature>
<keyword evidence="3" id="KW-1185">Reference proteome</keyword>
<dbReference type="EMBL" id="SMFQ01000003">
    <property type="protein sequence ID" value="TCJ87434.1"/>
    <property type="molecule type" value="Genomic_DNA"/>
</dbReference>
<dbReference type="OrthoDB" id="1402613at2"/>
<dbReference type="Gene3D" id="3.30.300.20">
    <property type="match status" value="2"/>
</dbReference>
<accession>A0A4R1F4E3</accession>
<evidence type="ECO:0000313" key="2">
    <source>
        <dbReference type="EMBL" id="TCJ87434.1"/>
    </source>
</evidence>
<dbReference type="InterPro" id="IPR036102">
    <property type="entry name" value="OsmC/Ohrsf"/>
</dbReference>
<keyword evidence="1" id="KW-0732">Signal</keyword>
<proteinExistence type="predicted"/>
<dbReference type="SUPFAM" id="SSF82784">
    <property type="entry name" value="OsmC-like"/>
    <property type="match status" value="2"/>
</dbReference>
<dbReference type="RefSeq" id="WP_131905709.1">
    <property type="nucleotide sequence ID" value="NZ_BAAAFU010000004.1"/>
</dbReference>
<evidence type="ECO:0000256" key="1">
    <source>
        <dbReference type="SAM" id="SignalP"/>
    </source>
</evidence>
<dbReference type="AlphaFoldDB" id="A0A4R1F4E3"/>
<name>A0A4R1F4E3_9GAMM</name>
<protein>
    <submittedName>
        <fullName evidence="2">OsmC-like protein</fullName>
    </submittedName>
</protein>
<gene>
    <name evidence="2" type="ORF">EV695_1944</name>
</gene>
<sequence>MKTQLSTLSILTTLLISGSAVYADTDTRQDSKTYKIATRLSDYTRPITFTPTKAIAVNGAITENIVTTTQNIFNKEALFLKKGIVKPVGEDQFSAWELVSDEGGTDHDQTAPNPLTYYTAGSASSLLTQIERSIKILGLDVEDVKIESKIFFRFDDPMTKKWSGYTDKVISNILIKSNEPPEKITALKEMALKAWAVGEGLANKTTIDAAIVINSDNWSGMTVHAGKVESPISIDNGFTLTNVTPDLKFETMDIEEDLAFGMMNMPNPMIFPEIAIAESANDAGRPYMHKIRAKSLTQNYQTWELYSDDSRGYSGMDKAPTSRDYFTVGTSFCLMSQLAINKMLFQKQGVEIKNYRVEHQFNYQQDNFMTPTMTGHLDDVITRVIVTSDAPEEAVNNYAKQSLRMCFAGEGIQNETEMETNIYLNGKIVK</sequence>
<evidence type="ECO:0000313" key="3">
    <source>
        <dbReference type="Proteomes" id="UP000294887"/>
    </source>
</evidence>
<feature type="signal peptide" evidence="1">
    <location>
        <begin position="1"/>
        <end position="23"/>
    </location>
</feature>
<dbReference type="Proteomes" id="UP000294887">
    <property type="component" value="Unassembled WGS sequence"/>
</dbReference>
<organism evidence="2 3">
    <name type="scientific">Cocleimonas flava</name>
    <dbReference type="NCBI Taxonomy" id="634765"/>
    <lineage>
        <taxon>Bacteria</taxon>
        <taxon>Pseudomonadati</taxon>
        <taxon>Pseudomonadota</taxon>
        <taxon>Gammaproteobacteria</taxon>
        <taxon>Thiotrichales</taxon>
        <taxon>Thiotrichaceae</taxon>
        <taxon>Cocleimonas</taxon>
    </lineage>
</organism>